<organism evidence="2 3">
    <name type="scientific">Rotaria magnacalcarata</name>
    <dbReference type="NCBI Taxonomy" id="392030"/>
    <lineage>
        <taxon>Eukaryota</taxon>
        <taxon>Metazoa</taxon>
        <taxon>Spiralia</taxon>
        <taxon>Gnathifera</taxon>
        <taxon>Rotifera</taxon>
        <taxon>Eurotatoria</taxon>
        <taxon>Bdelloidea</taxon>
        <taxon>Philodinida</taxon>
        <taxon>Philodinidae</taxon>
        <taxon>Rotaria</taxon>
    </lineage>
</organism>
<sequence length="78" mass="8719">MPTSSFPDQVKSSLNNICHLFAKCIQRYALHCSTDGHFAQLIFGADLVRAHRSLTNINTSAGITQLLINHFVSFEEQL</sequence>
<proteinExistence type="predicted"/>
<evidence type="ECO:0000313" key="2">
    <source>
        <dbReference type="EMBL" id="CAF5223764.1"/>
    </source>
</evidence>
<dbReference type="EMBL" id="CAJOBJ010371790">
    <property type="protein sequence ID" value="CAF5223764.1"/>
    <property type="molecule type" value="Genomic_DNA"/>
</dbReference>
<evidence type="ECO:0000313" key="3">
    <source>
        <dbReference type="Proteomes" id="UP000681720"/>
    </source>
</evidence>
<feature type="non-terminal residue" evidence="2">
    <location>
        <position position="78"/>
    </location>
</feature>
<dbReference type="Proteomes" id="UP000681967">
    <property type="component" value="Unassembled WGS sequence"/>
</dbReference>
<reference evidence="2" key="1">
    <citation type="submission" date="2021-02" db="EMBL/GenBank/DDBJ databases">
        <authorList>
            <person name="Nowell W R."/>
        </authorList>
    </citation>
    <scope>NUCLEOTIDE SEQUENCE</scope>
</reference>
<protein>
    <submittedName>
        <fullName evidence="2">Uncharacterized protein</fullName>
    </submittedName>
</protein>
<comment type="caution">
    <text evidence="2">The sequence shown here is derived from an EMBL/GenBank/DDBJ whole genome shotgun (WGS) entry which is preliminary data.</text>
</comment>
<accession>A0A8S3K5A1</accession>
<dbReference type="EMBL" id="CAJOBH010009156">
    <property type="protein sequence ID" value="CAF4133560.1"/>
    <property type="molecule type" value="Genomic_DNA"/>
</dbReference>
<evidence type="ECO:0000313" key="1">
    <source>
        <dbReference type="EMBL" id="CAF4133560.1"/>
    </source>
</evidence>
<dbReference type="AlphaFoldDB" id="A0A8S3K5A1"/>
<dbReference type="Proteomes" id="UP000681720">
    <property type="component" value="Unassembled WGS sequence"/>
</dbReference>
<gene>
    <name evidence="1" type="ORF">BYL167_LOCUS20669</name>
    <name evidence="2" type="ORF">GIL414_LOCUS85749</name>
</gene>
<name>A0A8S3K5A1_9BILA</name>
<feature type="non-terminal residue" evidence="2">
    <location>
        <position position="1"/>
    </location>
</feature>